<dbReference type="SUPFAM" id="SSF51197">
    <property type="entry name" value="Clavaminate synthase-like"/>
    <property type="match status" value="1"/>
</dbReference>
<evidence type="ECO:0000313" key="5">
    <source>
        <dbReference type="EMBL" id="KKK18740.1"/>
    </source>
</evidence>
<dbReference type="InterPro" id="IPR044861">
    <property type="entry name" value="IPNS-like_FE2OG_OXY"/>
</dbReference>
<dbReference type="PANTHER" id="PTHR47990">
    <property type="entry name" value="2-OXOGLUTARATE (2OG) AND FE(II)-DEPENDENT OXYGENASE SUPERFAMILY PROTEIN-RELATED"/>
    <property type="match status" value="1"/>
</dbReference>
<evidence type="ECO:0000256" key="3">
    <source>
        <dbReference type="SAM" id="MobiDB-lite"/>
    </source>
</evidence>
<comment type="similarity">
    <text evidence="1 2">Belongs to the iron/ascorbate-dependent oxidoreductase family.</text>
</comment>
<evidence type="ECO:0000256" key="1">
    <source>
        <dbReference type="ARBA" id="ARBA00008056"/>
    </source>
</evidence>
<dbReference type="InterPro" id="IPR026992">
    <property type="entry name" value="DIOX_N"/>
</dbReference>
<feature type="region of interest" description="Disordered" evidence="3">
    <location>
        <begin position="129"/>
        <end position="155"/>
    </location>
</feature>
<dbReference type="InterPro" id="IPR005123">
    <property type="entry name" value="Oxoglu/Fe-dep_dioxygenase_dom"/>
</dbReference>
<reference evidence="5 6" key="1">
    <citation type="submission" date="2015-02" db="EMBL/GenBank/DDBJ databases">
        <title>Draft Genome Sequences of Two Closely-Related Aflatoxigenic Aspergillus Species Obtained from the Cote d'Ivoire.</title>
        <authorList>
            <person name="Moore G.G."/>
            <person name="Beltz S.B."/>
            <person name="Mack B.M."/>
        </authorList>
    </citation>
    <scope>NUCLEOTIDE SEQUENCE [LARGE SCALE GENOMIC DNA]</scope>
    <source>
        <strain evidence="5 6">SRRC1432</strain>
    </source>
</reference>
<dbReference type="Gene3D" id="2.60.120.330">
    <property type="entry name" value="B-lactam Antibiotic, Isopenicillin N Synthase, Chain"/>
    <property type="match status" value="1"/>
</dbReference>
<keyword evidence="6" id="KW-1185">Reference proteome</keyword>
<evidence type="ECO:0000313" key="6">
    <source>
        <dbReference type="Proteomes" id="UP000034947"/>
    </source>
</evidence>
<sequence>MVGSIGGSHHDPQLAAAVSSNEAADMITLDYSKLLGSPTERREALGQLDHAFQTYGFIYLANHSISQALFDEAFEWISPPSCPRFFDLESSTKNLIARPLSSALEDHTGYAEYGVGHISQLVFEDKEVETHQAASPDHKETLEIGNPHEGPSSGTNRWLPEDIFPGFRKFYEVWWNACTEVEKSLRQALCAILDIEPDSLCRKQTLNFGHVSFLHYPAMVLQPQSGGEARRLNAHTDYGVLTLVFQDAVGGLEVHDGHVFRPVIPKPGTIVVNLGDMLERQSNGRWKSALHQVVAPRKETMQEGFVTAKAVLDRYSIAYTGAVDPEEIIETLPGCEVPGRWKPSMADWDREKPVTSYEWLQKRVAAEYFQGSEGSNEG</sequence>
<dbReference type="InterPro" id="IPR050231">
    <property type="entry name" value="Iron_ascorbate_oxido_reductase"/>
</dbReference>
<dbReference type="VEuPathDB" id="FungiDB:P175DRAFT_0437765"/>
<evidence type="ECO:0000256" key="2">
    <source>
        <dbReference type="RuleBase" id="RU003682"/>
    </source>
</evidence>
<dbReference type="GO" id="GO:0044283">
    <property type="term" value="P:small molecule biosynthetic process"/>
    <property type="evidence" value="ECO:0007669"/>
    <property type="project" value="UniProtKB-ARBA"/>
</dbReference>
<keyword evidence="2" id="KW-0408">Iron</keyword>
<dbReference type="GO" id="GO:0016491">
    <property type="term" value="F:oxidoreductase activity"/>
    <property type="evidence" value="ECO:0007669"/>
    <property type="project" value="UniProtKB-KW"/>
</dbReference>
<organism evidence="5 6">
    <name type="scientific">Aspergillus ochraceoroseus</name>
    <dbReference type="NCBI Taxonomy" id="138278"/>
    <lineage>
        <taxon>Eukaryota</taxon>
        <taxon>Fungi</taxon>
        <taxon>Dikarya</taxon>
        <taxon>Ascomycota</taxon>
        <taxon>Pezizomycotina</taxon>
        <taxon>Eurotiomycetes</taxon>
        <taxon>Eurotiomycetidae</taxon>
        <taxon>Eurotiales</taxon>
        <taxon>Aspergillaceae</taxon>
        <taxon>Aspergillus</taxon>
        <taxon>Aspergillus subgen. Nidulantes</taxon>
    </lineage>
</organism>
<name>A0A0F8WM02_9EURO</name>
<dbReference type="EMBL" id="JYKN01001845">
    <property type="protein sequence ID" value="KKK18740.1"/>
    <property type="molecule type" value="Genomic_DNA"/>
</dbReference>
<dbReference type="Proteomes" id="UP000034947">
    <property type="component" value="Unassembled WGS sequence"/>
</dbReference>
<dbReference type="AlphaFoldDB" id="A0A0F8WM02"/>
<dbReference type="OrthoDB" id="288590at2759"/>
<evidence type="ECO:0000259" key="4">
    <source>
        <dbReference type="PROSITE" id="PS51471"/>
    </source>
</evidence>
<proteinExistence type="inferred from homology"/>
<dbReference type="Pfam" id="PF03171">
    <property type="entry name" value="2OG-FeII_Oxy"/>
    <property type="match status" value="1"/>
</dbReference>
<feature type="domain" description="Fe2OG dioxygenase" evidence="4">
    <location>
        <begin position="207"/>
        <end position="325"/>
    </location>
</feature>
<dbReference type="GO" id="GO:0046872">
    <property type="term" value="F:metal ion binding"/>
    <property type="evidence" value="ECO:0007669"/>
    <property type="project" value="UniProtKB-KW"/>
</dbReference>
<comment type="caution">
    <text evidence="5">The sequence shown here is derived from an EMBL/GenBank/DDBJ whole genome shotgun (WGS) entry which is preliminary data.</text>
</comment>
<dbReference type="Pfam" id="PF14226">
    <property type="entry name" value="DIOX_N"/>
    <property type="match status" value="1"/>
</dbReference>
<protein>
    <recommendedName>
        <fullName evidence="4">Fe2OG dioxygenase domain-containing protein</fullName>
    </recommendedName>
</protein>
<accession>A0A0F8WM02</accession>
<dbReference type="PROSITE" id="PS51471">
    <property type="entry name" value="FE2OG_OXY"/>
    <property type="match status" value="1"/>
</dbReference>
<keyword evidence="2" id="KW-0560">Oxidoreductase</keyword>
<gene>
    <name evidence="5" type="ORF">AOCH_000577</name>
</gene>
<feature type="compositionally biased region" description="Basic and acidic residues" evidence="3">
    <location>
        <begin position="129"/>
        <end position="142"/>
    </location>
</feature>
<dbReference type="PRINTS" id="PR00682">
    <property type="entry name" value="IPNSYNTHASE"/>
</dbReference>
<keyword evidence="2" id="KW-0479">Metal-binding</keyword>
<dbReference type="InterPro" id="IPR027443">
    <property type="entry name" value="IPNS-like_sf"/>
</dbReference>